<organism evidence="7 8">
    <name type="scientific">Pelagomonas calceolata</name>
    <dbReference type="NCBI Taxonomy" id="35677"/>
    <lineage>
        <taxon>Eukaryota</taxon>
        <taxon>Sar</taxon>
        <taxon>Stramenopiles</taxon>
        <taxon>Ochrophyta</taxon>
        <taxon>Pelagophyceae</taxon>
        <taxon>Pelagomonadales</taxon>
        <taxon>Pelagomonadaceae</taxon>
        <taxon>Pelagomonas</taxon>
    </lineage>
</organism>
<comment type="subcellular location">
    <subcellularLocation>
        <location evidence="1">Membrane</location>
        <topology evidence="1">Multi-pass membrane protein</topology>
    </subcellularLocation>
</comment>
<dbReference type="GO" id="GO:0016020">
    <property type="term" value="C:membrane"/>
    <property type="evidence" value="ECO:0007669"/>
    <property type="project" value="UniProtKB-SubCell"/>
</dbReference>
<dbReference type="Pfam" id="PF03798">
    <property type="entry name" value="TRAM_LAG1_CLN8"/>
    <property type="match status" value="1"/>
</dbReference>
<evidence type="ECO:0000256" key="1">
    <source>
        <dbReference type="ARBA" id="ARBA00004141"/>
    </source>
</evidence>
<evidence type="ECO:0000313" key="7">
    <source>
        <dbReference type="EMBL" id="CAH0366812.1"/>
    </source>
</evidence>
<gene>
    <name evidence="7" type="ORF">PECAL_1P33210</name>
</gene>
<dbReference type="Proteomes" id="UP000789595">
    <property type="component" value="Unassembled WGS sequence"/>
</dbReference>
<evidence type="ECO:0000256" key="2">
    <source>
        <dbReference type="ARBA" id="ARBA00022692"/>
    </source>
</evidence>
<evidence type="ECO:0000256" key="5">
    <source>
        <dbReference type="SAM" id="Phobius"/>
    </source>
</evidence>
<comment type="caution">
    <text evidence="7">The sequence shown here is derived from an EMBL/GenBank/DDBJ whole genome shotgun (WGS) entry which is preliminary data.</text>
</comment>
<dbReference type="PANTHER" id="PTHR31766">
    <property type="entry name" value="GLABROUS1 ENHANCER-BINDING PROTEIN-LIKE 2"/>
    <property type="match status" value="1"/>
</dbReference>
<dbReference type="InterPro" id="IPR006634">
    <property type="entry name" value="TLC-dom"/>
</dbReference>
<accession>A0A8J2SHV1</accession>
<feature type="domain" description="TLC" evidence="6">
    <location>
        <begin position="76"/>
        <end position="293"/>
    </location>
</feature>
<feature type="transmembrane region" description="Helical" evidence="5">
    <location>
        <begin position="265"/>
        <end position="285"/>
    </location>
</feature>
<dbReference type="OrthoDB" id="204175at2759"/>
<evidence type="ECO:0000313" key="8">
    <source>
        <dbReference type="Proteomes" id="UP000789595"/>
    </source>
</evidence>
<evidence type="ECO:0000256" key="4">
    <source>
        <dbReference type="ARBA" id="ARBA00023136"/>
    </source>
</evidence>
<protein>
    <recommendedName>
        <fullName evidence="6">TLC domain-containing protein</fullName>
    </recommendedName>
</protein>
<dbReference type="PANTHER" id="PTHR31766:SF2">
    <property type="entry name" value="GLABROUS1 ENHANCER-BINDING PROTEIN-LIKE 2"/>
    <property type="match status" value="1"/>
</dbReference>
<name>A0A8J2SHV1_9STRA</name>
<evidence type="ECO:0000259" key="6">
    <source>
        <dbReference type="SMART" id="SM00724"/>
    </source>
</evidence>
<keyword evidence="4 5" id="KW-0472">Membrane</keyword>
<keyword evidence="3 5" id="KW-1133">Transmembrane helix</keyword>
<keyword evidence="8" id="KW-1185">Reference proteome</keyword>
<keyword evidence="2 5" id="KW-0812">Transmembrane</keyword>
<dbReference type="SMART" id="SM00724">
    <property type="entry name" value="TLC"/>
    <property type="match status" value="1"/>
</dbReference>
<sequence length="316" mass="34701">MSLRTTQLSITLERLPEWFQSHDRAQSLLRVGAWAGAYYAVHRATYALSLVAAPKNKRTPGGVDLDGPVPRYAGCSLRKVAAARAASFVHAVGSFAWNARLMRRHWNVLRDVAQRRPVVRFLGRALPLLAYDASNELPGAREALCCSLGYFVQELAHVLGNEPDPVFVAHHAAYLAATLPIVCSPRGWAMVSLATLLAEVTNPLQLSWELARAFGCEQVYDALSPLFTFGFAVCRGVLMPLAMGDIAVSIFGRDGGARAPPAMRFAYGVFFVGIGASGVWLAQLIRGFRRYRRKKRLNNNGAVPKPPRDRRPSDCI</sequence>
<proteinExistence type="predicted"/>
<dbReference type="InterPro" id="IPR040327">
    <property type="entry name" value="At5g14285-like"/>
</dbReference>
<reference evidence="7" key="1">
    <citation type="submission" date="2021-11" db="EMBL/GenBank/DDBJ databases">
        <authorList>
            <consortium name="Genoscope - CEA"/>
            <person name="William W."/>
        </authorList>
    </citation>
    <scope>NUCLEOTIDE SEQUENCE</scope>
</reference>
<dbReference type="EMBL" id="CAKKNE010000001">
    <property type="protein sequence ID" value="CAH0366812.1"/>
    <property type="molecule type" value="Genomic_DNA"/>
</dbReference>
<dbReference type="AlphaFoldDB" id="A0A8J2SHV1"/>
<evidence type="ECO:0000256" key="3">
    <source>
        <dbReference type="ARBA" id="ARBA00022989"/>
    </source>
</evidence>